<dbReference type="InterPro" id="IPR036047">
    <property type="entry name" value="F-box-like_dom_sf"/>
</dbReference>
<dbReference type="EMBL" id="OZ075143">
    <property type="protein sequence ID" value="CAL5039832.1"/>
    <property type="molecule type" value="Genomic_DNA"/>
</dbReference>
<sequence length="414" mass="46040">MERRSAGLPATAAGVAGWSALPGDLLDQISGYLSTDADHLHVRQVCAHWRAYTHPLTAPRPWIIALGSPPAPAGDAPHHSAWLPRRLHHHQRKKVEMGAPPAGLPYCRGASRGWLALADDARSPNRLVLWDPASGAEVPLPCLSSVAQIFLSGDPLGSADWMAVASQRLGKCATKSFFWRPGDTAWSSLYEHPTAGVVSVAFHGGRVFYMDWRRVIAAYDLNLGAPHRPPAKAGVSYFGCQVNRLCRCERLIHHAREALVVSCNGELLLVVLRSGTPSRRGGRPLPPPWRVSPACSSFAEVYRLDWMPEGRPEVGERVMDLGEHSLFLGLSESFALSAKECPAIRRNHIYCLARNWHYSRDRQHKLSDWAFIFDLGSDTLKGIPYPEELRDEEPNWWACSWLCLRSPLLKKQQQ</sequence>
<evidence type="ECO:0000259" key="1">
    <source>
        <dbReference type="Pfam" id="PF03478"/>
    </source>
</evidence>
<name>A0ABC9DIT1_9POAL</name>
<dbReference type="InterPro" id="IPR005174">
    <property type="entry name" value="KIB1-4_b-propeller"/>
</dbReference>
<dbReference type="AlphaFoldDB" id="A0ABC9DIT1"/>
<organism evidence="2 3">
    <name type="scientific">Urochloa decumbens</name>
    <dbReference type="NCBI Taxonomy" id="240449"/>
    <lineage>
        <taxon>Eukaryota</taxon>
        <taxon>Viridiplantae</taxon>
        <taxon>Streptophyta</taxon>
        <taxon>Embryophyta</taxon>
        <taxon>Tracheophyta</taxon>
        <taxon>Spermatophyta</taxon>
        <taxon>Magnoliopsida</taxon>
        <taxon>Liliopsida</taxon>
        <taxon>Poales</taxon>
        <taxon>Poaceae</taxon>
        <taxon>PACMAD clade</taxon>
        <taxon>Panicoideae</taxon>
        <taxon>Panicodae</taxon>
        <taxon>Paniceae</taxon>
        <taxon>Melinidinae</taxon>
        <taxon>Urochloa</taxon>
    </lineage>
</organism>
<keyword evidence="3" id="KW-1185">Reference proteome</keyword>
<dbReference type="PANTHER" id="PTHR36901:SF6">
    <property type="entry name" value="OS05G0150100 PROTEIN"/>
    <property type="match status" value="1"/>
</dbReference>
<dbReference type="PANTHER" id="PTHR36901">
    <property type="entry name" value="F-BOX DOMAIN CONTAINING PROTEIN, EXPRESSED-RELATED"/>
    <property type="match status" value="1"/>
</dbReference>
<feature type="domain" description="KIB1-4 beta-propeller" evidence="1">
    <location>
        <begin position="102"/>
        <end position="361"/>
    </location>
</feature>
<evidence type="ECO:0000313" key="2">
    <source>
        <dbReference type="EMBL" id="CAL5039832.1"/>
    </source>
</evidence>
<dbReference type="Proteomes" id="UP001497457">
    <property type="component" value="Chromosome 33rd"/>
</dbReference>
<proteinExistence type="predicted"/>
<dbReference type="SUPFAM" id="SSF81383">
    <property type="entry name" value="F-box domain"/>
    <property type="match status" value="1"/>
</dbReference>
<dbReference type="Gene3D" id="1.20.1280.50">
    <property type="match status" value="1"/>
</dbReference>
<evidence type="ECO:0000313" key="3">
    <source>
        <dbReference type="Proteomes" id="UP001497457"/>
    </source>
</evidence>
<accession>A0ABC9DIT1</accession>
<reference evidence="2" key="1">
    <citation type="submission" date="2024-10" db="EMBL/GenBank/DDBJ databases">
        <authorList>
            <person name="Ryan C."/>
        </authorList>
    </citation>
    <scope>NUCLEOTIDE SEQUENCE [LARGE SCALE GENOMIC DNA]</scope>
</reference>
<dbReference type="Pfam" id="PF03478">
    <property type="entry name" value="Beta-prop_KIB1-4"/>
    <property type="match status" value="1"/>
</dbReference>
<protein>
    <recommendedName>
        <fullName evidence="1">KIB1-4 beta-propeller domain-containing protein</fullName>
    </recommendedName>
</protein>
<gene>
    <name evidence="2" type="ORF">URODEC1_LOCUS85765</name>
</gene>